<feature type="compositionally biased region" description="Basic residues" evidence="1">
    <location>
        <begin position="482"/>
        <end position="494"/>
    </location>
</feature>
<proteinExistence type="predicted"/>
<gene>
    <name evidence="2" type="ORF">AURANDRAFT_71700</name>
</gene>
<feature type="compositionally biased region" description="Basic residues" evidence="1">
    <location>
        <begin position="148"/>
        <end position="162"/>
    </location>
</feature>
<dbReference type="RefSeq" id="XP_009037414.1">
    <property type="nucleotide sequence ID" value="XM_009039166.1"/>
</dbReference>
<name>F0YA66_AURAN</name>
<reference evidence="2 3" key="1">
    <citation type="journal article" date="2011" name="Proc. Natl. Acad. Sci. U.S.A.">
        <title>Niche of harmful alga Aureococcus anophagefferens revealed through ecogenomics.</title>
        <authorList>
            <person name="Gobler C.J."/>
            <person name="Berry D.L."/>
            <person name="Dyhrman S.T."/>
            <person name="Wilhelm S.W."/>
            <person name="Salamov A."/>
            <person name="Lobanov A.V."/>
            <person name="Zhang Y."/>
            <person name="Collier J.L."/>
            <person name="Wurch L.L."/>
            <person name="Kustka A.B."/>
            <person name="Dill B.D."/>
            <person name="Shah M."/>
            <person name="VerBerkmoes N.C."/>
            <person name="Kuo A."/>
            <person name="Terry A."/>
            <person name="Pangilinan J."/>
            <person name="Lindquist E.A."/>
            <person name="Lucas S."/>
            <person name="Paulsen I.T."/>
            <person name="Hattenrath-Lehmann T.K."/>
            <person name="Talmage S.C."/>
            <person name="Walker E.A."/>
            <person name="Koch F."/>
            <person name="Burson A.M."/>
            <person name="Marcoval M.A."/>
            <person name="Tang Y.Z."/>
            <person name="Lecleir G.R."/>
            <person name="Coyne K.J."/>
            <person name="Berg G.M."/>
            <person name="Bertrand E.M."/>
            <person name="Saito M.A."/>
            <person name="Gladyshev V.N."/>
            <person name="Grigoriev I.V."/>
        </authorList>
    </citation>
    <scope>NUCLEOTIDE SEQUENCE [LARGE SCALE GENOMIC DNA]</scope>
    <source>
        <strain evidence="3">CCMP 1984</strain>
    </source>
</reference>
<dbReference type="KEGG" id="aaf:AURANDRAFT_71700"/>
<dbReference type="InParanoid" id="F0YA66"/>
<evidence type="ECO:0000256" key="1">
    <source>
        <dbReference type="SAM" id="MobiDB-lite"/>
    </source>
</evidence>
<feature type="compositionally biased region" description="Low complexity" evidence="1">
    <location>
        <begin position="467"/>
        <end position="480"/>
    </location>
</feature>
<feature type="non-terminal residue" evidence="2">
    <location>
        <position position="1"/>
    </location>
</feature>
<accession>F0YA66</accession>
<organism evidence="3">
    <name type="scientific">Aureococcus anophagefferens</name>
    <name type="common">Harmful bloom alga</name>
    <dbReference type="NCBI Taxonomy" id="44056"/>
    <lineage>
        <taxon>Eukaryota</taxon>
        <taxon>Sar</taxon>
        <taxon>Stramenopiles</taxon>
        <taxon>Ochrophyta</taxon>
        <taxon>Pelagophyceae</taxon>
        <taxon>Pelagomonadales</taxon>
        <taxon>Pelagomonadaceae</taxon>
        <taxon>Aureococcus</taxon>
    </lineage>
</organism>
<feature type="non-terminal residue" evidence="2">
    <location>
        <position position="511"/>
    </location>
</feature>
<dbReference type="AlphaFoldDB" id="F0YA66"/>
<feature type="region of interest" description="Disordered" evidence="1">
    <location>
        <begin position="127"/>
        <end position="166"/>
    </location>
</feature>
<feature type="region of interest" description="Disordered" evidence="1">
    <location>
        <begin position="213"/>
        <end position="242"/>
    </location>
</feature>
<feature type="compositionally biased region" description="Basic residues" evidence="1">
    <location>
        <begin position="361"/>
        <end position="371"/>
    </location>
</feature>
<dbReference type="GeneID" id="20228354"/>
<feature type="region of interest" description="Disordered" evidence="1">
    <location>
        <begin position="27"/>
        <end position="81"/>
    </location>
</feature>
<dbReference type="Proteomes" id="UP000002729">
    <property type="component" value="Unassembled WGS sequence"/>
</dbReference>
<evidence type="ECO:0000313" key="3">
    <source>
        <dbReference type="Proteomes" id="UP000002729"/>
    </source>
</evidence>
<feature type="compositionally biased region" description="Low complexity" evidence="1">
    <location>
        <begin position="264"/>
        <end position="276"/>
    </location>
</feature>
<feature type="compositionally biased region" description="Pro residues" evidence="1">
    <location>
        <begin position="400"/>
        <end position="412"/>
    </location>
</feature>
<feature type="compositionally biased region" description="Basic residues" evidence="1">
    <location>
        <begin position="293"/>
        <end position="311"/>
    </location>
</feature>
<feature type="compositionally biased region" description="Basic residues" evidence="1">
    <location>
        <begin position="420"/>
        <end position="430"/>
    </location>
</feature>
<feature type="region of interest" description="Disordered" evidence="1">
    <location>
        <begin position="361"/>
        <end position="497"/>
    </location>
</feature>
<feature type="compositionally biased region" description="Basic residues" evidence="1">
    <location>
        <begin position="50"/>
        <end position="72"/>
    </location>
</feature>
<feature type="compositionally biased region" description="Basic and acidic residues" evidence="1">
    <location>
        <begin position="131"/>
        <end position="141"/>
    </location>
</feature>
<dbReference type="EMBL" id="GL833129">
    <property type="protein sequence ID" value="EGB08055.1"/>
    <property type="molecule type" value="Genomic_DNA"/>
</dbReference>
<keyword evidence="3" id="KW-1185">Reference proteome</keyword>
<feature type="region of interest" description="Disordered" evidence="1">
    <location>
        <begin position="264"/>
        <end position="322"/>
    </location>
</feature>
<protein>
    <submittedName>
        <fullName evidence="2">Uncharacterized protein</fullName>
    </submittedName>
</protein>
<sequence>ICAGRQACLSRPTRQFSWCDGGHSPDEGGGVAEAARSHARGVADAERGGPRRRGRRRSIGRRRRRRPGRRRPGGAGPDARHARALARALLLAHVRAVVPGPHRALRRRLSAGGRRATRRGRVLRVRPVGGPRRDAPADGRGRAAAQGRRARLRRRGGGRRRVPGGGGRVLRALRAAGARADDALHEPRLPLLPAPPPHGRLRRGRRLVRRRRVPPRRAARVPRRGRVARAAPRGRRRAPRAARRRLRLRVALEDAPGLGLRRLGPGHLPRLRGAGRAPRRALGGHGGDARPAALRRRRVGRAPARRVHGRRAPVPPADPRELRGLSGAELRVPRLHVLHDEPAHRLRVPRRLRLRRRPLRARRRAGRRRAAPRVARARGDGLLRGRAARRRGRAAGAAAPVPPAPLRAPPGARPAAHAPPPRRRLRHVRARLPLLVDDDAPRQGPGGPGRHVLPQVRLPGAERRRPGPAAARLPRAKPVPGRARRRPGQQKRAKFPTSKAPFSAVFYSFRL</sequence>
<evidence type="ECO:0000313" key="2">
    <source>
        <dbReference type="EMBL" id="EGB08055.1"/>
    </source>
</evidence>